<dbReference type="STRING" id="767519.SAMN05216559_0863"/>
<accession>A0A1I6KID7</accession>
<dbReference type="GO" id="GO:0005886">
    <property type="term" value="C:plasma membrane"/>
    <property type="evidence" value="ECO:0007669"/>
    <property type="project" value="UniProtKB-SubCell"/>
</dbReference>
<dbReference type="Proteomes" id="UP000199062">
    <property type="component" value="Unassembled WGS sequence"/>
</dbReference>
<sequence length="631" mass="67685">MGTSKPPRQLNLIDRGLYALFAQHADGDQHDRDRERYRATDLDTGFDLYLARVYGLAWVSSFALGFVVFSTFTLLPDALLGGGVAFLQDGIPVINRITWPAVPQATLAFGSGVVVAVLTRWALIRAGGTYLGWAASARRADIEATLPGAVRYLRVLASGEHDQRAMLRRVADQDAYGETAVAFRRALNRAALTGSLDDGLERVASETPSRDLLAPFLLKFREHANQSSNALEGYLEMESRLLSHQQSRRQERATGYLELVAELFVVLLVLPALLVLIVTVMGVLSPGLSNPVVTPLGTTTVRGLLVLGSAVFVVSAGATASFVVTTLRPRNASPPSYERPDELLPLLESVPLNPASATVVMVPIGLCVAVGLWLLDYRLENVFLLSYAAFGLPIGVVSVRRARLDDDKDREIQDFVHAVSGHVSLGRPFSDAVERVAREVELGALQSDVDDLAFTLGLTSSPAGDSTDGRAAALDRFVEAVGTPMADQTIGLVVGALDAGSDAEDVFETLQTEIGTLYHERKALRSSLLVYVAVGWTTALLVIGIVVAVNTYVLDGFAQLSTVSGGQGLTIDPNAIDPARDRHRFYVVTQATMLACGWFAGTASRGFYEALLHSASLVTIAYVVFAGAGMI</sequence>
<dbReference type="PANTHER" id="PTHR35402">
    <property type="entry name" value="INTEGRAL MEMBRANE PROTEIN-RELATED"/>
    <property type="match status" value="1"/>
</dbReference>
<feature type="transmembrane region" description="Helical" evidence="6">
    <location>
        <begin position="53"/>
        <end position="75"/>
    </location>
</feature>
<protein>
    <submittedName>
        <fullName evidence="8">Archaellum biogenesis protein FlaJ, TadC family</fullName>
    </submittedName>
</protein>
<dbReference type="OrthoDB" id="252907at2157"/>
<keyword evidence="2" id="KW-1003">Cell membrane</keyword>
<dbReference type="AlphaFoldDB" id="A0A1I6KID7"/>
<dbReference type="InterPro" id="IPR056569">
    <property type="entry name" value="ArlJ-like"/>
</dbReference>
<feature type="transmembrane region" description="Helical" evidence="6">
    <location>
        <begin position="105"/>
        <end position="123"/>
    </location>
</feature>
<keyword evidence="9" id="KW-1185">Reference proteome</keyword>
<organism evidence="8 9">
    <name type="scientific">Halomicrobium zhouii</name>
    <dbReference type="NCBI Taxonomy" id="767519"/>
    <lineage>
        <taxon>Archaea</taxon>
        <taxon>Methanobacteriati</taxon>
        <taxon>Methanobacteriota</taxon>
        <taxon>Stenosarchaea group</taxon>
        <taxon>Halobacteria</taxon>
        <taxon>Halobacteriales</taxon>
        <taxon>Haloarculaceae</taxon>
        <taxon>Halomicrobium</taxon>
    </lineage>
</organism>
<keyword evidence="3 6" id="KW-0812">Transmembrane</keyword>
<feature type="transmembrane region" description="Helical" evidence="6">
    <location>
        <begin position="304"/>
        <end position="327"/>
    </location>
</feature>
<dbReference type="RefSeq" id="WP_089814200.1">
    <property type="nucleotide sequence ID" value="NZ_FOZK01000001.1"/>
</dbReference>
<dbReference type="EMBL" id="FOZK01000001">
    <property type="protein sequence ID" value="SFR90987.1"/>
    <property type="molecule type" value="Genomic_DNA"/>
</dbReference>
<evidence type="ECO:0000313" key="8">
    <source>
        <dbReference type="EMBL" id="SFR90987.1"/>
    </source>
</evidence>
<evidence type="ECO:0000256" key="5">
    <source>
        <dbReference type="ARBA" id="ARBA00023136"/>
    </source>
</evidence>
<feature type="transmembrane region" description="Helical" evidence="6">
    <location>
        <begin position="528"/>
        <end position="553"/>
    </location>
</feature>
<feature type="transmembrane region" description="Helical" evidence="6">
    <location>
        <begin position="256"/>
        <end position="284"/>
    </location>
</feature>
<dbReference type="PANTHER" id="PTHR35402:SF1">
    <property type="entry name" value="TYPE II SECRETION SYSTEM PROTEIN GSPF DOMAIN-CONTAINING PROTEIN"/>
    <property type="match status" value="1"/>
</dbReference>
<evidence type="ECO:0000256" key="3">
    <source>
        <dbReference type="ARBA" id="ARBA00022692"/>
    </source>
</evidence>
<comment type="subcellular location">
    <subcellularLocation>
        <location evidence="1">Cell membrane</location>
        <topology evidence="1">Multi-pass membrane protein</topology>
    </subcellularLocation>
</comment>
<evidence type="ECO:0000256" key="1">
    <source>
        <dbReference type="ARBA" id="ARBA00004651"/>
    </source>
</evidence>
<gene>
    <name evidence="8" type="ORF">SAMN05216559_0863</name>
</gene>
<evidence type="ECO:0000256" key="4">
    <source>
        <dbReference type="ARBA" id="ARBA00022989"/>
    </source>
</evidence>
<feature type="domain" description="Type II secretion system protein GspF" evidence="7">
    <location>
        <begin position="150"/>
        <end position="278"/>
    </location>
</feature>
<dbReference type="InterPro" id="IPR018076">
    <property type="entry name" value="T2SS_GspF_dom"/>
</dbReference>
<evidence type="ECO:0000313" key="9">
    <source>
        <dbReference type="Proteomes" id="UP000199062"/>
    </source>
</evidence>
<name>A0A1I6KID7_9EURY</name>
<feature type="transmembrane region" description="Helical" evidence="6">
    <location>
        <begin position="355"/>
        <end position="375"/>
    </location>
</feature>
<keyword evidence="5 6" id="KW-0472">Membrane</keyword>
<evidence type="ECO:0000256" key="6">
    <source>
        <dbReference type="SAM" id="Phobius"/>
    </source>
</evidence>
<feature type="transmembrane region" description="Helical" evidence="6">
    <location>
        <begin position="381"/>
        <end position="399"/>
    </location>
</feature>
<dbReference type="Pfam" id="PF00482">
    <property type="entry name" value="T2SSF"/>
    <property type="match status" value="1"/>
</dbReference>
<proteinExistence type="predicted"/>
<evidence type="ECO:0000259" key="7">
    <source>
        <dbReference type="Pfam" id="PF00482"/>
    </source>
</evidence>
<feature type="transmembrane region" description="Helical" evidence="6">
    <location>
        <begin position="610"/>
        <end position="630"/>
    </location>
</feature>
<keyword evidence="4 6" id="KW-1133">Transmembrane helix</keyword>
<reference evidence="8 9" key="1">
    <citation type="submission" date="2016-10" db="EMBL/GenBank/DDBJ databases">
        <authorList>
            <person name="de Groot N.N."/>
        </authorList>
    </citation>
    <scope>NUCLEOTIDE SEQUENCE [LARGE SCALE GENOMIC DNA]</scope>
    <source>
        <strain evidence="8 9">CGMCC 1.10457</strain>
    </source>
</reference>
<evidence type="ECO:0000256" key="2">
    <source>
        <dbReference type="ARBA" id="ARBA00022475"/>
    </source>
</evidence>